<comment type="similarity">
    <text evidence="5 17">Belongs to the PEP-utilizing enzyme family.</text>
</comment>
<keyword evidence="13 17" id="KW-0479">Metal-binding</keyword>
<dbReference type="InterPro" id="IPR018274">
    <property type="entry name" value="PEP_util_AS"/>
</dbReference>
<proteinExistence type="inferred from homology"/>
<comment type="cofactor">
    <cofactor evidence="2 17">
        <name>Mg(2+)</name>
        <dbReference type="ChEBI" id="CHEBI:18420"/>
    </cofactor>
</comment>
<gene>
    <name evidence="22" type="primary">ptsP</name>
    <name evidence="22" type="ORF">Q8947_05085</name>
</gene>
<evidence type="ECO:0000256" key="13">
    <source>
        <dbReference type="ARBA" id="ARBA00022723"/>
    </source>
</evidence>
<dbReference type="Pfam" id="PF05524">
    <property type="entry name" value="PEP-utilisers_N"/>
    <property type="match status" value="1"/>
</dbReference>
<evidence type="ECO:0000256" key="12">
    <source>
        <dbReference type="ARBA" id="ARBA00022683"/>
    </source>
</evidence>
<keyword evidence="12 17" id="KW-0598">Phosphotransferase system</keyword>
<feature type="domain" description="PEP-utilising enzyme mobile" evidence="19">
    <location>
        <begin position="161"/>
        <end position="232"/>
    </location>
</feature>
<dbReference type="PANTHER" id="PTHR46244">
    <property type="entry name" value="PHOSPHOENOLPYRUVATE-PROTEIN PHOSPHOTRANSFERASE"/>
    <property type="match status" value="1"/>
</dbReference>
<evidence type="ECO:0000256" key="11">
    <source>
        <dbReference type="ARBA" id="ARBA00022679"/>
    </source>
</evidence>
<evidence type="ECO:0000256" key="16">
    <source>
        <dbReference type="ARBA" id="ARBA00033235"/>
    </source>
</evidence>
<dbReference type="InterPro" id="IPR000121">
    <property type="entry name" value="PEP_util_C"/>
</dbReference>
<evidence type="ECO:0000256" key="10">
    <source>
        <dbReference type="ARBA" id="ARBA00022597"/>
    </source>
</evidence>
<keyword evidence="14 17" id="KW-0418">Kinase</keyword>
<dbReference type="InterPro" id="IPR040442">
    <property type="entry name" value="Pyrv_kinase-like_dom_sf"/>
</dbReference>
<comment type="subcellular location">
    <subcellularLocation>
        <location evidence="4 17">Cytoplasm</location>
    </subcellularLocation>
</comment>
<organism evidence="22 23">
    <name type="scientific">Yanghanlia caeni</name>
    <dbReference type="NCBI Taxonomy" id="3064283"/>
    <lineage>
        <taxon>Bacteria</taxon>
        <taxon>Pseudomonadati</taxon>
        <taxon>Pseudomonadota</taxon>
        <taxon>Betaproteobacteria</taxon>
        <taxon>Burkholderiales</taxon>
        <taxon>Alcaligenaceae</taxon>
        <taxon>Yanghanlia</taxon>
    </lineage>
</organism>
<dbReference type="GO" id="GO:0008965">
    <property type="term" value="F:phosphoenolpyruvate-protein phosphotransferase activity"/>
    <property type="evidence" value="ECO:0007669"/>
    <property type="project" value="UniProtKB-EC"/>
</dbReference>
<dbReference type="NCBIfam" id="TIGR01417">
    <property type="entry name" value="PTS_I_fam"/>
    <property type="match status" value="1"/>
</dbReference>
<comment type="catalytic activity">
    <reaction evidence="1 17">
        <text>L-histidyl-[protein] + phosphoenolpyruvate = N(pros)-phospho-L-histidyl-[protein] + pyruvate</text>
        <dbReference type="Rhea" id="RHEA:23880"/>
        <dbReference type="Rhea" id="RHEA-COMP:9745"/>
        <dbReference type="Rhea" id="RHEA-COMP:9746"/>
        <dbReference type="ChEBI" id="CHEBI:15361"/>
        <dbReference type="ChEBI" id="CHEBI:29979"/>
        <dbReference type="ChEBI" id="CHEBI:58702"/>
        <dbReference type="ChEBI" id="CHEBI:64837"/>
        <dbReference type="EC" id="2.7.3.9"/>
    </reaction>
</comment>
<evidence type="ECO:0000259" key="21">
    <source>
        <dbReference type="Pfam" id="PF05524"/>
    </source>
</evidence>
<evidence type="ECO:0000256" key="7">
    <source>
        <dbReference type="ARBA" id="ARBA00016544"/>
    </source>
</evidence>
<protein>
    <recommendedName>
        <fullName evidence="7 17">Phosphoenolpyruvate-protein phosphotransferase</fullName>
        <ecNumber evidence="6 17">2.7.3.9</ecNumber>
    </recommendedName>
    <alternativeName>
        <fullName evidence="16 17">Phosphotransferase system, enzyme I</fullName>
    </alternativeName>
</protein>
<name>A0ABU1D4K1_9BURK</name>
<dbReference type="InterPro" id="IPR036637">
    <property type="entry name" value="Phosphohistidine_dom_sf"/>
</dbReference>
<dbReference type="EMBL" id="JAUZQE010000008">
    <property type="protein sequence ID" value="MDR4125358.1"/>
    <property type="molecule type" value="Genomic_DNA"/>
</dbReference>
<evidence type="ECO:0000256" key="5">
    <source>
        <dbReference type="ARBA" id="ARBA00007837"/>
    </source>
</evidence>
<dbReference type="PRINTS" id="PR01736">
    <property type="entry name" value="PHPHTRNFRASE"/>
</dbReference>
<feature type="coiled-coil region" evidence="18">
    <location>
        <begin position="35"/>
        <end position="62"/>
    </location>
</feature>
<evidence type="ECO:0000313" key="23">
    <source>
        <dbReference type="Proteomes" id="UP001232156"/>
    </source>
</evidence>
<dbReference type="PANTHER" id="PTHR46244:SF3">
    <property type="entry name" value="PHOSPHOENOLPYRUVATE-PROTEIN PHOSPHOTRANSFERASE"/>
    <property type="match status" value="1"/>
</dbReference>
<dbReference type="InterPro" id="IPR036618">
    <property type="entry name" value="PtsI_HPr-bd_sf"/>
</dbReference>
<dbReference type="Pfam" id="PF02896">
    <property type="entry name" value="PEP-utilizers_C"/>
    <property type="match status" value="1"/>
</dbReference>
<dbReference type="PIRSF" id="PIRSF000732">
    <property type="entry name" value="PTS_enzyme_I"/>
    <property type="match status" value="1"/>
</dbReference>
<accession>A0ABU1D4K1</accession>
<evidence type="ECO:0000313" key="22">
    <source>
        <dbReference type="EMBL" id="MDR4125358.1"/>
    </source>
</evidence>
<dbReference type="PROSITE" id="PS00370">
    <property type="entry name" value="PEP_ENZYMES_PHOS_SITE"/>
    <property type="match status" value="1"/>
</dbReference>
<dbReference type="Gene3D" id="3.20.20.60">
    <property type="entry name" value="Phosphoenolpyruvate-binding domains"/>
    <property type="match status" value="1"/>
</dbReference>
<feature type="domain" description="Phosphotransferase system enzyme I N-terminal" evidence="21">
    <location>
        <begin position="5"/>
        <end position="128"/>
    </location>
</feature>
<dbReference type="Gene3D" id="1.10.274.10">
    <property type="entry name" value="PtsI, HPr-binding domain"/>
    <property type="match status" value="1"/>
</dbReference>
<keyword evidence="8 17" id="KW-0813">Transport</keyword>
<dbReference type="PROSITE" id="PS00742">
    <property type="entry name" value="PEP_ENZYMES_2"/>
    <property type="match status" value="1"/>
</dbReference>
<dbReference type="Proteomes" id="UP001232156">
    <property type="component" value="Unassembled WGS sequence"/>
</dbReference>
<evidence type="ECO:0000259" key="20">
    <source>
        <dbReference type="Pfam" id="PF02896"/>
    </source>
</evidence>
<keyword evidence="15 17" id="KW-0460">Magnesium</keyword>
<evidence type="ECO:0000256" key="8">
    <source>
        <dbReference type="ARBA" id="ARBA00022448"/>
    </source>
</evidence>
<evidence type="ECO:0000256" key="6">
    <source>
        <dbReference type="ARBA" id="ARBA00012232"/>
    </source>
</evidence>
<dbReference type="Pfam" id="PF00391">
    <property type="entry name" value="PEP-utilizers"/>
    <property type="match status" value="1"/>
</dbReference>
<dbReference type="InterPro" id="IPR023151">
    <property type="entry name" value="PEP_util_CS"/>
</dbReference>
<sequence>MVSLQGLGVVKGYAIGRAAIMSAAALEVAHYRIPDNEVEAECERLERAVAQAGTELQSLIDALPADAPREVGPLLNVHRLLLEDPMLCRQACEFIRERHYNAEWALTTQGQILVEQFSAMEDEYLRERSADIRQVIERVLRVMSGSTNLLTNIESVRDSDDPLIVVARDISPADMMRLKGARFAAFLTDLGGPTSHTAIVARSLNVPAVVGLGHVRALVRDGDMLVADGATGVVLVNPSEQVLAEYRERQAAFLREREELASLRHAPAVTLDGIDICLEANIELPEEAEAALEAGAEGIGLFRSEFLFMGRADLPTEEEQYLAYASVVKAMAGRPVTIRTLDIGSDKTLDGEVTVATNPALGQRAIRYCLARPELFATQLRALVRAAVHGHVRILIPMLSHMHEVRAVRQAIEGACRELDARNVPYSRDFSVGGMVEIPAMAIAIEPFAEALDFLSIGTNDLIQYTLAIDRGDAEVSALYDPIHPAVLRLIAHTINAGEKLGKPVSVCGEMAGDSRITRMLLGLGLRNFSMHPQQLLDVKKEIRQAHSYDLRMKVAGALNRAARIDLAELSA</sequence>
<comment type="caution">
    <text evidence="22">The sequence shown here is derived from an EMBL/GenBank/DDBJ whole genome shotgun (WGS) entry which is preliminary data.</text>
</comment>
<keyword evidence="18" id="KW-0175">Coiled coil</keyword>
<evidence type="ECO:0000256" key="15">
    <source>
        <dbReference type="ARBA" id="ARBA00022842"/>
    </source>
</evidence>
<evidence type="ECO:0000256" key="17">
    <source>
        <dbReference type="PIRNR" id="PIRNR000732"/>
    </source>
</evidence>
<dbReference type="InterPro" id="IPR015813">
    <property type="entry name" value="Pyrv/PenolPyrv_kinase-like_dom"/>
</dbReference>
<dbReference type="SUPFAM" id="SSF51621">
    <property type="entry name" value="Phosphoenolpyruvate/pyruvate domain"/>
    <property type="match status" value="1"/>
</dbReference>
<dbReference type="InterPro" id="IPR008731">
    <property type="entry name" value="PTS_EIN"/>
</dbReference>
<evidence type="ECO:0000256" key="18">
    <source>
        <dbReference type="SAM" id="Coils"/>
    </source>
</evidence>
<keyword evidence="23" id="KW-1185">Reference proteome</keyword>
<dbReference type="RefSeq" id="WP_347286613.1">
    <property type="nucleotide sequence ID" value="NZ_JAUZQE010000008.1"/>
</dbReference>
<feature type="domain" description="PEP-utilising enzyme C-terminal" evidence="20">
    <location>
        <begin position="258"/>
        <end position="547"/>
    </location>
</feature>
<dbReference type="InterPro" id="IPR050499">
    <property type="entry name" value="PEP-utilizing_PTS_enzyme"/>
</dbReference>
<evidence type="ECO:0000256" key="2">
    <source>
        <dbReference type="ARBA" id="ARBA00001946"/>
    </source>
</evidence>
<evidence type="ECO:0000256" key="3">
    <source>
        <dbReference type="ARBA" id="ARBA00002728"/>
    </source>
</evidence>
<evidence type="ECO:0000256" key="14">
    <source>
        <dbReference type="ARBA" id="ARBA00022777"/>
    </source>
</evidence>
<dbReference type="InterPro" id="IPR008279">
    <property type="entry name" value="PEP-util_enz_mobile_dom"/>
</dbReference>
<keyword evidence="10 17" id="KW-0762">Sugar transport</keyword>
<dbReference type="InterPro" id="IPR024692">
    <property type="entry name" value="PTS_EI"/>
</dbReference>
<dbReference type="SUPFAM" id="SSF52009">
    <property type="entry name" value="Phosphohistidine domain"/>
    <property type="match status" value="1"/>
</dbReference>
<keyword evidence="9 17" id="KW-0963">Cytoplasm</keyword>
<dbReference type="SUPFAM" id="SSF47831">
    <property type="entry name" value="Enzyme I of the PEP:sugar phosphotransferase system HPr-binding (sub)domain"/>
    <property type="match status" value="1"/>
</dbReference>
<evidence type="ECO:0000256" key="1">
    <source>
        <dbReference type="ARBA" id="ARBA00000683"/>
    </source>
</evidence>
<evidence type="ECO:0000256" key="9">
    <source>
        <dbReference type="ARBA" id="ARBA00022490"/>
    </source>
</evidence>
<dbReference type="EC" id="2.7.3.9" evidence="6 17"/>
<dbReference type="Gene3D" id="3.50.30.10">
    <property type="entry name" value="Phosphohistidine domain"/>
    <property type="match status" value="1"/>
</dbReference>
<comment type="function">
    <text evidence="3 17">General (non sugar-specific) component of the phosphoenolpyruvate-dependent sugar phosphotransferase system (sugar PTS). This major carbohydrate active-transport system catalyzes the phosphorylation of incoming sugar substrates concomitantly with their translocation across the cell membrane. Enzyme I transfers the phosphoryl group from phosphoenolpyruvate (PEP) to the phosphoryl carrier protein (HPr).</text>
</comment>
<reference evidence="22 23" key="1">
    <citation type="submission" date="2023-08" db="EMBL/GenBank/DDBJ databases">
        <title>Alcaligenaceae gen. nov., a novel taxon isolated from the sludge of Yixing Pesticide Factory.</title>
        <authorList>
            <person name="Ruan L."/>
        </authorList>
    </citation>
    <scope>NUCLEOTIDE SEQUENCE [LARGE SCALE GENOMIC DNA]</scope>
    <source>
        <strain evidence="22 23">LG-2</strain>
    </source>
</reference>
<dbReference type="InterPro" id="IPR006318">
    <property type="entry name" value="PTS_EI-like"/>
</dbReference>
<evidence type="ECO:0000256" key="4">
    <source>
        <dbReference type="ARBA" id="ARBA00004496"/>
    </source>
</evidence>
<keyword evidence="11 17" id="KW-0808">Transferase</keyword>
<evidence type="ECO:0000259" key="19">
    <source>
        <dbReference type="Pfam" id="PF00391"/>
    </source>
</evidence>